<dbReference type="InterPro" id="IPR051165">
    <property type="entry name" value="Multifunctional_ANK_Repeat"/>
</dbReference>
<evidence type="ECO:0008006" key="15">
    <source>
        <dbReference type="Google" id="ProtNLM"/>
    </source>
</evidence>
<feature type="repeat" description="ANK" evidence="9">
    <location>
        <begin position="284"/>
        <end position="316"/>
    </location>
</feature>
<dbReference type="Pfam" id="PF12796">
    <property type="entry name" value="Ank_2"/>
    <property type="match status" value="7"/>
</dbReference>
<dbReference type="FunFam" id="2.60.40.2660:FF:000002">
    <property type="entry name" value="Ankyrin-1 isoform B"/>
    <property type="match status" value="1"/>
</dbReference>
<keyword evidence="5" id="KW-0677">Repeat</keyword>
<evidence type="ECO:0000256" key="4">
    <source>
        <dbReference type="ARBA" id="ARBA00022553"/>
    </source>
</evidence>
<feature type="domain" description="Death" evidence="11">
    <location>
        <begin position="1330"/>
        <end position="1372"/>
    </location>
</feature>
<feature type="compositionally biased region" description="Basic and acidic residues" evidence="10">
    <location>
        <begin position="1534"/>
        <end position="1545"/>
    </location>
</feature>
<evidence type="ECO:0000256" key="3">
    <source>
        <dbReference type="ARBA" id="ARBA00022490"/>
    </source>
</evidence>
<dbReference type="PANTHER" id="PTHR24123:SF71">
    <property type="entry name" value="ANKYRIN 1, ERYTHROCYTIC A ISOFORM X1"/>
    <property type="match status" value="1"/>
</dbReference>
<dbReference type="GO" id="GO:0005856">
    <property type="term" value="C:cytoskeleton"/>
    <property type="evidence" value="ECO:0007669"/>
    <property type="project" value="UniProtKB-SubCell"/>
</dbReference>
<dbReference type="SMART" id="SM00248">
    <property type="entry name" value="ANK"/>
    <property type="match status" value="21"/>
</dbReference>
<dbReference type="InterPro" id="IPR000906">
    <property type="entry name" value="ZU5_dom"/>
</dbReference>
<feature type="repeat" description="ANK" evidence="9">
    <location>
        <begin position="416"/>
        <end position="448"/>
    </location>
</feature>
<dbReference type="PANTHER" id="PTHR24123">
    <property type="entry name" value="ANKYRIN REPEAT-CONTAINING"/>
    <property type="match status" value="1"/>
</dbReference>
<feature type="repeat" description="ANK" evidence="9">
    <location>
        <begin position="350"/>
        <end position="382"/>
    </location>
</feature>
<dbReference type="Pfam" id="PF13857">
    <property type="entry name" value="Ank_5"/>
    <property type="match status" value="1"/>
</dbReference>
<dbReference type="SMART" id="SM00218">
    <property type="entry name" value="ZU5"/>
    <property type="match status" value="1"/>
</dbReference>
<proteinExistence type="predicted"/>
<feature type="repeat" description="ANK" evidence="9">
    <location>
        <begin position="647"/>
        <end position="679"/>
    </location>
</feature>
<dbReference type="Pfam" id="PF17809">
    <property type="entry name" value="UPA_2"/>
    <property type="match status" value="1"/>
</dbReference>
<dbReference type="InterPro" id="IPR011029">
    <property type="entry name" value="DEATH-like_dom_sf"/>
</dbReference>
<evidence type="ECO:0000256" key="6">
    <source>
        <dbReference type="ARBA" id="ARBA00023043"/>
    </source>
</evidence>
<feature type="repeat" description="ANK" evidence="9">
    <location>
        <begin position="123"/>
        <end position="155"/>
    </location>
</feature>
<reference evidence="13" key="5">
    <citation type="submission" date="2025-09" db="UniProtKB">
        <authorList>
            <consortium name="Ensembl"/>
        </authorList>
    </citation>
    <scope>IDENTIFICATION</scope>
</reference>
<feature type="repeat" description="ANK" evidence="9">
    <location>
        <begin position="614"/>
        <end position="646"/>
    </location>
</feature>
<evidence type="ECO:0000256" key="10">
    <source>
        <dbReference type="SAM" id="MobiDB-lite"/>
    </source>
</evidence>
<keyword evidence="6 9" id="KW-0040">ANK repeat</keyword>
<evidence type="ECO:0000256" key="2">
    <source>
        <dbReference type="ARBA" id="ARBA00004370"/>
    </source>
</evidence>
<dbReference type="FunFam" id="1.25.40.20:FF:000001">
    <property type="entry name" value="Ankyrin-2 isoform 2"/>
    <property type="match status" value="1"/>
</dbReference>
<evidence type="ECO:0000256" key="9">
    <source>
        <dbReference type="PROSITE-ProRule" id="PRU00023"/>
    </source>
</evidence>
<dbReference type="PRINTS" id="PR01415">
    <property type="entry name" value="ANKYRIN"/>
</dbReference>
<protein>
    <recommendedName>
        <fullName evidence="15">Ankyrin 1, erythrocytic a</fullName>
    </recommendedName>
</protein>
<evidence type="ECO:0000256" key="8">
    <source>
        <dbReference type="ARBA" id="ARBA00023212"/>
    </source>
</evidence>
<dbReference type="PROSITE" id="PS50297">
    <property type="entry name" value="ANK_REP_REGION"/>
    <property type="match status" value="19"/>
</dbReference>
<dbReference type="Gene3D" id="1.10.533.10">
    <property type="entry name" value="Death Domain, Fas"/>
    <property type="match status" value="1"/>
</dbReference>
<evidence type="ECO:0000313" key="13">
    <source>
        <dbReference type="Ensembl" id="ENSEEEP00000020012.2"/>
    </source>
</evidence>
<dbReference type="PROSITE" id="PS50088">
    <property type="entry name" value="ANK_REPEAT"/>
    <property type="match status" value="19"/>
</dbReference>
<evidence type="ECO:0000313" key="14">
    <source>
        <dbReference type="Proteomes" id="UP000314983"/>
    </source>
</evidence>
<dbReference type="FunFam" id="1.25.40.20:FF:000003">
    <property type="entry name" value="Ankyrin, isoform B"/>
    <property type="match status" value="1"/>
</dbReference>
<feature type="repeat" description="ANK" evidence="9">
    <location>
        <begin position="482"/>
        <end position="514"/>
    </location>
</feature>
<feature type="domain" description="ZU5" evidence="12">
    <location>
        <begin position="1004"/>
        <end position="1150"/>
    </location>
</feature>
<feature type="repeat" description="ANK" evidence="9">
    <location>
        <begin position="548"/>
        <end position="580"/>
    </location>
</feature>
<feature type="repeat" description="ANK" evidence="9">
    <location>
        <begin position="317"/>
        <end position="349"/>
    </location>
</feature>
<feature type="repeat" description="ANK" evidence="9">
    <location>
        <begin position="727"/>
        <end position="759"/>
    </location>
</feature>
<dbReference type="FunFam" id="2.60.220.30:FF:000002">
    <property type="entry name" value="Ankyrin-3 isoform 2"/>
    <property type="match status" value="1"/>
</dbReference>
<dbReference type="Pfam" id="PF00791">
    <property type="entry name" value="ZU5"/>
    <property type="match status" value="2"/>
</dbReference>
<reference evidence="13" key="3">
    <citation type="submission" date="2020-05" db="EMBL/GenBank/DDBJ databases">
        <title>Electrophorus electricus (electric eel) genome, fEleEle1, primary haplotype.</title>
        <authorList>
            <person name="Myers G."/>
            <person name="Meyer A."/>
            <person name="Fedrigo O."/>
            <person name="Formenti G."/>
            <person name="Rhie A."/>
            <person name="Tracey A."/>
            <person name="Sims Y."/>
            <person name="Jarvis E.D."/>
        </authorList>
    </citation>
    <scope>NUCLEOTIDE SEQUENCE [LARGE SCALE GENOMIC DNA]</scope>
</reference>
<dbReference type="Pfam" id="PF13637">
    <property type="entry name" value="Ank_4"/>
    <property type="match status" value="1"/>
</dbReference>
<feature type="repeat" description="ANK" evidence="9">
    <location>
        <begin position="251"/>
        <end position="283"/>
    </location>
</feature>
<gene>
    <name evidence="13" type="primary">ank1a</name>
</gene>
<keyword evidence="14" id="KW-1185">Reference proteome</keyword>
<dbReference type="InterPro" id="IPR002110">
    <property type="entry name" value="Ankyrin_rpt"/>
</dbReference>
<feature type="repeat" description="ANK" evidence="9">
    <location>
        <begin position="581"/>
        <end position="613"/>
    </location>
</feature>
<feature type="repeat" description="ANK" evidence="9">
    <location>
        <begin position="156"/>
        <end position="180"/>
    </location>
</feature>
<keyword evidence="4" id="KW-0597">Phosphoprotein</keyword>
<comment type="subcellular location">
    <subcellularLocation>
        <location evidence="1">Cytoplasm</location>
        <location evidence="1">Cytoskeleton</location>
    </subcellularLocation>
    <subcellularLocation>
        <location evidence="2">Membrane</location>
    </subcellularLocation>
</comment>
<dbReference type="InterPro" id="IPR000488">
    <property type="entry name" value="Death_dom"/>
</dbReference>
<dbReference type="FunFam" id="1.25.40.20:FF:000002">
    <property type="entry name" value="Ankyrin-2 isoform 2"/>
    <property type="match status" value="1"/>
</dbReference>
<feature type="repeat" description="ANK" evidence="9">
    <location>
        <begin position="449"/>
        <end position="481"/>
    </location>
</feature>
<dbReference type="Proteomes" id="UP000314983">
    <property type="component" value="Chromosome 5"/>
</dbReference>
<feature type="repeat" description="ANK" evidence="9">
    <location>
        <begin position="90"/>
        <end position="122"/>
    </location>
</feature>
<keyword evidence="3" id="KW-0963">Cytoplasm</keyword>
<reference evidence="14" key="1">
    <citation type="journal article" date="2014" name="Science">
        <title>Nonhuman genetics. Genomic basis for the convergent evolution of electric organs.</title>
        <authorList>
            <person name="Gallant J.R."/>
            <person name="Traeger L.L."/>
            <person name="Volkening J.D."/>
            <person name="Moffett H."/>
            <person name="Chen P.H."/>
            <person name="Novina C.D."/>
            <person name="Phillips G.N.Jr."/>
            <person name="Anand R."/>
            <person name="Wells G.B."/>
            <person name="Pinch M."/>
            <person name="Guth R."/>
            <person name="Unguez G.A."/>
            <person name="Albert J.S."/>
            <person name="Zakon H.H."/>
            <person name="Samanta M.P."/>
            <person name="Sussman M.R."/>
        </authorList>
    </citation>
    <scope>NUCLEOTIDE SEQUENCE [LARGE SCALE GENOMIC DNA]</scope>
</reference>
<dbReference type="InterPro" id="IPR040745">
    <property type="entry name" value="Ankyrin_UPA"/>
</dbReference>
<dbReference type="PROSITE" id="PS51145">
    <property type="entry name" value="ZU5"/>
    <property type="match status" value="2"/>
</dbReference>
<name>A0A4W4F7B1_ELEEL</name>
<feature type="compositionally biased region" description="Acidic residues" evidence="10">
    <location>
        <begin position="1522"/>
        <end position="1531"/>
    </location>
</feature>
<dbReference type="Gene3D" id="1.25.40.20">
    <property type="entry name" value="Ankyrin repeat-containing domain"/>
    <property type="match status" value="3"/>
</dbReference>
<dbReference type="Pfam" id="PF00023">
    <property type="entry name" value="Ank"/>
    <property type="match status" value="1"/>
</dbReference>
<dbReference type="Gene3D" id="2.60.40.2660">
    <property type="match status" value="1"/>
</dbReference>
<feature type="repeat" description="ANK" evidence="9">
    <location>
        <begin position="57"/>
        <end position="89"/>
    </location>
</feature>
<evidence type="ECO:0000259" key="12">
    <source>
        <dbReference type="PROSITE" id="PS51145"/>
    </source>
</evidence>
<feature type="region of interest" description="Disordered" evidence="10">
    <location>
        <begin position="1475"/>
        <end position="1500"/>
    </location>
</feature>
<dbReference type="GO" id="GO:0007165">
    <property type="term" value="P:signal transduction"/>
    <property type="evidence" value="ECO:0007669"/>
    <property type="project" value="InterPro"/>
</dbReference>
<evidence type="ECO:0000259" key="11">
    <source>
        <dbReference type="PROSITE" id="PS50017"/>
    </source>
</evidence>
<dbReference type="Gene3D" id="2.60.220.30">
    <property type="match status" value="2"/>
</dbReference>
<keyword evidence="8" id="KW-0206">Cytoskeleton</keyword>
<dbReference type="InterPro" id="IPR036770">
    <property type="entry name" value="Ankyrin_rpt-contain_sf"/>
</dbReference>
<dbReference type="Ensembl" id="ENSEEET00000020237.2">
    <property type="protein sequence ID" value="ENSEEEP00000020012.2"/>
    <property type="gene ID" value="ENSEEEG00000004856.2"/>
</dbReference>
<sequence length="1563" mass="171360">NYQKSKQKFPKKPRETENYQTITDASTSFLRAARSGNLDKALDHIKNGIDINTANQNGLNGLHLASKEGHVKMVLELLHNGIVLETTTKKGNTALHIAALAGQEQVVTELVNYGANVNAQSQKGFTPLYMAAQENHLEVVKFLLENGANLTIPTEDGFTPLAVALQQGHENVVALLLSYGTKGKVRLPALHIAARNDDTRTAAVLLQNDPNPDVLSKTGFTPLHIAAHYENLNIAQLLLNRGANVNFTPKNGITPLHIASRRGNVIMVRLLLDRGATIDAKTKDELTPLHCAARNGHVRIIEILLDQGAPIQAKTKNGLSPIHMAAQGDHMDCVRQLLQYNAEIDDITLDHLTPLHVAAHCGHHRMAKVLLDKGAKPNTRALNGFTPLHIACKKNHIRVMDLLLKHSASLEAVTESGLTPLHVASFMGHLNVVKILLQKGASPHASNVKVETPLHMASRAGHCEVAEFLLQNAAPVDAKAKDDQTPLHCAARMGHKELVKLLLERKANPNSTTTAGHTPLHIVAREGHTQTACILLDMNAQQTKMTKKGFTPLHVAAKYGKVDVAELLLERGANPNAGGKNGLTPLHVAVHHNNLDVVNLLVSKGSSPHSAARNGYTPLHIASKQNQIEVATSLLQYSASPNAESLQGVTPLHLASQEGLADMVSLLISKQANVNLGNKASELSSDLFVLFCFSEKNSPHGVSSIEKLQFRFFFFFEGLLLNYCSAVGYTPLHQAAQQGHTDIVTLLLKHGAQPNEITTNGTSALAIAKRLGYISVIDVLKLVTEETTTTEKHRMSFPETVDEILDVSEDEGKLRTFSTTAKSIAANGLIFLLHNNQPVISFWFCSFLVSFMVDARGGSMRGSRHNGLRVIIPPRTCAAPTRITCRLVKPQKLSTPPPLVEGEGLASRIISLGPAGMQFLGPVIVEIPHFAALGRGDRELVVLRSENGSVWKEHRNRYGDEVLETILNGMDEDLETQEELGKKRIRRIISTDFPLYFAVVSRIQQESELVGPEGGHLASKVLTMVQASFPETAVTKRVRLGLQAQPVPDELVAKLLGNQATFSPVVTVEPRRRKFHRPIGLRIPLPPSWKESPRDAGEGDTTSLRLLCSVIGGTAPAQWEDITGTTKLIYANDCANFTTNVSARFWLADCPRTAEAVSFANLLYRELSAVPYMAKFVVFAKMNEAREGRLRCYCMTDDKMDKTLEQHENFTEVARSRDIEVLEGMPLHLECSGNLVPMRKATQQPRCFSFQAFRDNRLPVSVKVRDSSKDPSGFLSFLRKSTKYEDSQQVLCNLNITMPPCIKVIKKVLYILQFLNQIMRYICTYLNLNKLARELQFNVDEINKIRVENPNSLLEQSSALLHVWATREGKKAKSKMGRGGVAPQGGLCQCASLCVTPGYGLVAQEQLLSPTSLQHSPPSPLGQEPYWQEVSSMECAPIATTEEDTLMEMSEVQVWPSGKSPSLVAVEDSSLECSNTEDSEGQFYGSLGRPGSLTPGGTQVTRELSGSVELLEDQSIGADSENSGDEAEDLPGEQVREEQFTDEHGNIVTKKVIHELRRLGPRE</sequence>
<reference evidence="14" key="2">
    <citation type="journal article" date="2017" name="Sci. Adv.">
        <title>A tail of two voltages: Proteomic comparison of the three electric organs of the electric eel.</title>
        <authorList>
            <person name="Traeger L.L."/>
            <person name="Sabat G."/>
            <person name="Barrett-Wilt G.A."/>
            <person name="Wells G.B."/>
            <person name="Sussman M.R."/>
        </authorList>
    </citation>
    <scope>NUCLEOTIDE SEQUENCE [LARGE SCALE GENOMIC DNA]</scope>
</reference>
<dbReference type="SUPFAM" id="SSF48403">
    <property type="entry name" value="Ankyrin repeat"/>
    <property type="match status" value="3"/>
</dbReference>
<dbReference type="GO" id="GO:0016020">
    <property type="term" value="C:membrane"/>
    <property type="evidence" value="ECO:0007669"/>
    <property type="project" value="UniProtKB-SubCell"/>
</dbReference>
<dbReference type="FunFam" id="2.60.220.30:FF:000001">
    <property type="entry name" value="Ankyrin-3 isoform 2"/>
    <property type="match status" value="1"/>
</dbReference>
<reference evidence="13" key="4">
    <citation type="submission" date="2025-08" db="UniProtKB">
        <authorList>
            <consortium name="Ensembl"/>
        </authorList>
    </citation>
    <scope>IDENTIFICATION</scope>
</reference>
<dbReference type="Pfam" id="PF00531">
    <property type="entry name" value="Death"/>
    <property type="match status" value="1"/>
</dbReference>
<feature type="domain" description="ZU5" evidence="12">
    <location>
        <begin position="847"/>
        <end position="1002"/>
    </location>
</feature>
<dbReference type="GeneTree" id="ENSGT00940000155760"/>
<organism evidence="13 14">
    <name type="scientific">Electrophorus electricus</name>
    <name type="common">Electric eel</name>
    <name type="synonym">Gymnotus electricus</name>
    <dbReference type="NCBI Taxonomy" id="8005"/>
    <lineage>
        <taxon>Eukaryota</taxon>
        <taxon>Metazoa</taxon>
        <taxon>Chordata</taxon>
        <taxon>Craniata</taxon>
        <taxon>Vertebrata</taxon>
        <taxon>Euteleostomi</taxon>
        <taxon>Actinopterygii</taxon>
        <taxon>Neopterygii</taxon>
        <taxon>Teleostei</taxon>
        <taxon>Ostariophysi</taxon>
        <taxon>Gymnotiformes</taxon>
        <taxon>Gymnotoidei</taxon>
        <taxon>Gymnotidae</taxon>
        <taxon>Electrophorus</taxon>
    </lineage>
</organism>
<feature type="repeat" description="ANK" evidence="9">
    <location>
        <begin position="515"/>
        <end position="547"/>
    </location>
</feature>
<feature type="repeat" description="ANK" evidence="9">
    <location>
        <begin position="218"/>
        <end position="250"/>
    </location>
</feature>
<evidence type="ECO:0000256" key="1">
    <source>
        <dbReference type="ARBA" id="ARBA00004245"/>
    </source>
</evidence>
<feature type="repeat" description="ANK" evidence="9">
    <location>
        <begin position="383"/>
        <end position="415"/>
    </location>
</feature>
<evidence type="ECO:0000256" key="5">
    <source>
        <dbReference type="ARBA" id="ARBA00022737"/>
    </source>
</evidence>
<evidence type="ECO:0000256" key="7">
    <source>
        <dbReference type="ARBA" id="ARBA00023136"/>
    </source>
</evidence>
<dbReference type="PROSITE" id="PS50017">
    <property type="entry name" value="DEATH_DOMAIN"/>
    <property type="match status" value="1"/>
</dbReference>
<dbReference type="SUPFAM" id="SSF47986">
    <property type="entry name" value="DEATH domain"/>
    <property type="match status" value="1"/>
</dbReference>
<keyword evidence="7" id="KW-0472">Membrane</keyword>
<accession>A0A4W4F7B1</accession>
<feature type="region of interest" description="Disordered" evidence="10">
    <location>
        <begin position="1514"/>
        <end position="1547"/>
    </location>
</feature>